<evidence type="ECO:0000256" key="7">
    <source>
        <dbReference type="SAM" id="Phobius"/>
    </source>
</evidence>
<dbReference type="SUPFAM" id="SSF55874">
    <property type="entry name" value="ATPase domain of HSP90 chaperone/DNA topoisomerase II/histidine kinase"/>
    <property type="match status" value="1"/>
</dbReference>
<dbReference type="PROSITE" id="PS50885">
    <property type="entry name" value="HAMP"/>
    <property type="match status" value="1"/>
</dbReference>
<sequence>MKTLPLAARLYAGVLLAFAAMLLSLLLVLLQQAEKDLVRELHASRALALQLFDGLSRSASSPDPQQFDGLRHLRISRVGEVPPAATAEDVPRWLVNWLQPAVEERFPPLTLSFNDGSQWHITPDPHDELGEIWESVQLLLLVFAAALAVSLLAIHWALGRGQRAYQQLLGGLHEVAAGRFNTRLAASQQPELNQLAERFNSMAGALQQAEQRNQNLTERLLSVQEDERTQLAHALHDDLGQYLTGIRAQTFMLQHSRSASPEQIDQLSQQLIGSCDGLQQGFRALVRDLHPVVLQRLGLEQALAQLSEQWQVQHGIDCRLLLTTDLPELAPEARAHLYRLVQEALNNVARHARATLVQIWLGCVGDQLVVRIEDNGRGLAQNSNWGIGMHSMHERARCLGAALQLRGAEQGGLILELSIPWRQAA</sequence>
<accession>A0A2P4EZ76</accession>
<evidence type="ECO:0000256" key="2">
    <source>
        <dbReference type="ARBA" id="ARBA00022553"/>
    </source>
</evidence>
<comment type="caution">
    <text evidence="9">The sequence shown here is derived from an EMBL/GenBank/DDBJ whole genome shotgun (WGS) entry which is preliminary data.</text>
</comment>
<dbReference type="InterPro" id="IPR050482">
    <property type="entry name" value="Sensor_HK_TwoCompSys"/>
</dbReference>
<evidence type="ECO:0000256" key="1">
    <source>
        <dbReference type="ARBA" id="ARBA00004370"/>
    </source>
</evidence>
<dbReference type="Gene3D" id="6.10.340.10">
    <property type="match status" value="1"/>
</dbReference>
<dbReference type="RefSeq" id="WP_104737115.1">
    <property type="nucleotide sequence ID" value="NZ_BMHR01000004.1"/>
</dbReference>
<keyword evidence="5" id="KW-0902">Two-component regulatory system</keyword>
<dbReference type="OrthoDB" id="9797605at2"/>
<dbReference type="Gene3D" id="1.20.5.1930">
    <property type="match status" value="1"/>
</dbReference>
<dbReference type="CDD" id="cd16917">
    <property type="entry name" value="HATPase_UhpB-NarQ-NarX-like"/>
    <property type="match status" value="1"/>
</dbReference>
<name>A0A2P4EZ76_9GAMM</name>
<dbReference type="EMBL" id="PPSK01000002">
    <property type="protein sequence ID" value="POB05793.1"/>
    <property type="molecule type" value="Genomic_DNA"/>
</dbReference>
<comment type="subcellular location">
    <subcellularLocation>
        <location evidence="1">Membrane</location>
    </subcellularLocation>
</comment>
<evidence type="ECO:0000256" key="5">
    <source>
        <dbReference type="ARBA" id="ARBA00023012"/>
    </source>
</evidence>
<protein>
    <submittedName>
        <fullName evidence="9">Sensor histidine kinase</fullName>
    </submittedName>
</protein>
<evidence type="ECO:0000256" key="4">
    <source>
        <dbReference type="ARBA" id="ARBA00022777"/>
    </source>
</evidence>
<feature type="coiled-coil region" evidence="6">
    <location>
        <begin position="192"/>
        <end position="226"/>
    </location>
</feature>
<keyword evidence="6" id="KW-0175">Coiled coil</keyword>
<evidence type="ECO:0000313" key="10">
    <source>
        <dbReference type="Proteomes" id="UP000243451"/>
    </source>
</evidence>
<dbReference type="InterPro" id="IPR003594">
    <property type="entry name" value="HATPase_dom"/>
</dbReference>
<dbReference type="InterPro" id="IPR011712">
    <property type="entry name" value="Sig_transdc_His_kin_sub3_dim/P"/>
</dbReference>
<keyword evidence="7" id="KW-0812">Transmembrane</keyword>
<dbReference type="CDD" id="cd06225">
    <property type="entry name" value="HAMP"/>
    <property type="match status" value="1"/>
</dbReference>
<feature type="transmembrane region" description="Helical" evidence="7">
    <location>
        <begin position="138"/>
        <end position="158"/>
    </location>
</feature>
<keyword evidence="7" id="KW-1133">Transmembrane helix</keyword>
<evidence type="ECO:0000256" key="6">
    <source>
        <dbReference type="SAM" id="Coils"/>
    </source>
</evidence>
<organism evidence="9 10">
    <name type="scientific">Halopseudomonas oceani</name>
    <dbReference type="NCBI Taxonomy" id="1708783"/>
    <lineage>
        <taxon>Bacteria</taxon>
        <taxon>Pseudomonadati</taxon>
        <taxon>Pseudomonadota</taxon>
        <taxon>Gammaproteobacteria</taxon>
        <taxon>Pseudomonadales</taxon>
        <taxon>Pseudomonadaceae</taxon>
        <taxon>Halopseudomonas</taxon>
    </lineage>
</organism>
<keyword evidence="2" id="KW-0597">Phosphoprotein</keyword>
<dbReference type="PANTHER" id="PTHR24421">
    <property type="entry name" value="NITRATE/NITRITE SENSOR PROTEIN NARX-RELATED"/>
    <property type="match status" value="1"/>
</dbReference>
<dbReference type="Pfam" id="PF02518">
    <property type="entry name" value="HATPase_c"/>
    <property type="match status" value="1"/>
</dbReference>
<dbReference type="GO" id="GO:0016020">
    <property type="term" value="C:membrane"/>
    <property type="evidence" value="ECO:0007669"/>
    <property type="project" value="UniProtKB-SubCell"/>
</dbReference>
<dbReference type="GO" id="GO:0000155">
    <property type="term" value="F:phosphorelay sensor kinase activity"/>
    <property type="evidence" value="ECO:0007669"/>
    <property type="project" value="InterPro"/>
</dbReference>
<keyword evidence="7" id="KW-0472">Membrane</keyword>
<evidence type="ECO:0000313" key="9">
    <source>
        <dbReference type="EMBL" id="POB05793.1"/>
    </source>
</evidence>
<dbReference type="Gene3D" id="3.30.565.10">
    <property type="entry name" value="Histidine kinase-like ATPase, C-terminal domain"/>
    <property type="match status" value="1"/>
</dbReference>
<proteinExistence type="predicted"/>
<dbReference type="Pfam" id="PF00672">
    <property type="entry name" value="HAMP"/>
    <property type="match status" value="1"/>
</dbReference>
<evidence type="ECO:0000259" key="8">
    <source>
        <dbReference type="PROSITE" id="PS50885"/>
    </source>
</evidence>
<dbReference type="InterPro" id="IPR036890">
    <property type="entry name" value="HATPase_C_sf"/>
</dbReference>
<dbReference type="Proteomes" id="UP000243451">
    <property type="component" value="Unassembled WGS sequence"/>
</dbReference>
<feature type="transmembrane region" description="Helical" evidence="7">
    <location>
        <begin position="6"/>
        <end position="30"/>
    </location>
</feature>
<keyword evidence="4 9" id="KW-0418">Kinase</keyword>
<keyword evidence="3" id="KW-0808">Transferase</keyword>
<keyword evidence="10" id="KW-1185">Reference proteome</keyword>
<reference evidence="9 10" key="1">
    <citation type="submission" date="2018-01" db="EMBL/GenBank/DDBJ databases">
        <title>Draft genome of the type strain Pseudomonas oceani DSM 100277 isolated from the deep water in Okinawa trough, northwestern Pacific Ocean.</title>
        <authorList>
            <person name="Gomila M."/>
            <person name="Mulet M."/>
            <person name="Garcia-Valdes E."/>
            <person name="Lalucat J."/>
        </authorList>
    </citation>
    <scope>NUCLEOTIDE SEQUENCE [LARGE SCALE GENOMIC DNA]</scope>
    <source>
        <strain evidence="9 10">DSM 100277</strain>
    </source>
</reference>
<feature type="domain" description="HAMP" evidence="8">
    <location>
        <begin position="159"/>
        <end position="211"/>
    </location>
</feature>
<dbReference type="AlphaFoldDB" id="A0A2P4EZ76"/>
<dbReference type="PANTHER" id="PTHR24421:SF58">
    <property type="entry name" value="SIGNAL TRANSDUCTION HISTIDINE-PROTEIN KINASE_PHOSPHATASE UHPB"/>
    <property type="match status" value="1"/>
</dbReference>
<evidence type="ECO:0000256" key="3">
    <source>
        <dbReference type="ARBA" id="ARBA00022679"/>
    </source>
</evidence>
<dbReference type="InterPro" id="IPR003660">
    <property type="entry name" value="HAMP_dom"/>
</dbReference>
<dbReference type="GO" id="GO:0046983">
    <property type="term" value="F:protein dimerization activity"/>
    <property type="evidence" value="ECO:0007669"/>
    <property type="project" value="InterPro"/>
</dbReference>
<dbReference type="Pfam" id="PF07730">
    <property type="entry name" value="HisKA_3"/>
    <property type="match status" value="1"/>
</dbReference>
<dbReference type="SMART" id="SM00304">
    <property type="entry name" value="HAMP"/>
    <property type="match status" value="1"/>
</dbReference>
<gene>
    <name evidence="9" type="ORF">C1949_03670</name>
</gene>